<feature type="coiled-coil region" evidence="2">
    <location>
        <begin position="227"/>
        <end position="254"/>
    </location>
</feature>
<proteinExistence type="inferred from homology"/>
<dbReference type="Pfam" id="PF01585">
    <property type="entry name" value="G-patch"/>
    <property type="match status" value="1"/>
</dbReference>
<comment type="similarity">
    <text evidence="1">Belongs to the TFP11/STIP family.</text>
</comment>
<feature type="compositionally biased region" description="Basic and acidic residues" evidence="3">
    <location>
        <begin position="78"/>
        <end position="98"/>
    </location>
</feature>
<dbReference type="Pfam" id="PF07842">
    <property type="entry name" value="GCFC"/>
    <property type="match status" value="1"/>
</dbReference>
<name>A0ABR0EL98_ZASCE</name>
<evidence type="ECO:0000256" key="3">
    <source>
        <dbReference type="SAM" id="MobiDB-lite"/>
    </source>
</evidence>
<keyword evidence="2" id="KW-0175">Coiled coil</keyword>
<dbReference type="PANTHER" id="PTHR23329">
    <property type="entry name" value="TUFTELIN-INTERACTING PROTEIN 11-RELATED"/>
    <property type="match status" value="1"/>
</dbReference>
<keyword evidence="6" id="KW-1185">Reference proteome</keyword>
<evidence type="ECO:0000313" key="6">
    <source>
        <dbReference type="Proteomes" id="UP001305779"/>
    </source>
</evidence>
<comment type="caution">
    <text evidence="5">The sequence shown here is derived from an EMBL/GenBank/DDBJ whole genome shotgun (WGS) entry which is preliminary data.</text>
</comment>
<evidence type="ECO:0000259" key="4">
    <source>
        <dbReference type="PROSITE" id="PS50174"/>
    </source>
</evidence>
<dbReference type="PANTHER" id="PTHR23329:SF1">
    <property type="entry name" value="TUFTELIN-INTERACTING PROTEIN 11"/>
    <property type="match status" value="1"/>
</dbReference>
<accession>A0ABR0EL98</accession>
<dbReference type="InterPro" id="IPR000467">
    <property type="entry name" value="G_patch_dom"/>
</dbReference>
<feature type="region of interest" description="Disordered" evidence="3">
    <location>
        <begin position="68"/>
        <end position="145"/>
    </location>
</feature>
<dbReference type="InterPro" id="IPR045211">
    <property type="entry name" value="TFP11/STIP/Ntr1"/>
</dbReference>
<feature type="region of interest" description="Disordered" evidence="3">
    <location>
        <begin position="1"/>
        <end position="33"/>
    </location>
</feature>
<gene>
    <name evidence="5" type="ORF">PRZ48_005707</name>
</gene>
<protein>
    <recommendedName>
        <fullName evidence="4">G-patch domain-containing protein</fullName>
    </recommendedName>
</protein>
<dbReference type="InterPro" id="IPR022783">
    <property type="entry name" value="GCFC_dom"/>
</dbReference>
<sequence>MDGQSGKRKFQGTGNGPHKAPKLGGAAGGAGGKMSSFAQKMMAKMGYKEGQGLGKGGEGIVNPIEVKLRPQGAGVGAVKERTEQYKEEQRRAAERRGEEYEDSSEEERKARKERRKKTHGGVSAPGSGTSTPGGGSRRQKTKYKTVADVQAAAPGLDVPPQMLSSIIDATGNQTKMLTSAAGLMMSTGQPADTEADKIAKREKMELEAFIEAWHGVQEQKIYVEEQAGQHQVEADQQKDELERLQRVVEAVEALRLTASSGDEKGEWATVIGKIEQIQEDHKHDVERYGLSEAAIGALTPVFKKQMASWEPLEHPDFMVTDLQKIRVMLGLHPLEQVATKHADLDDDYGRSRRQKATSHYETLMYTIWLPKLRTTITNWDVLDHNPLTSLVHSWRPLLPAFIYSNLLDQLIVPKLTAALQTWDPRKRTHHHKTVTLKHAQPHTWLFPWLPYLPPYQLDPKASSGLLTSLKRRLRQVLDGWDVASGVLPGLLEWRNLLHSELDHVFVNHLLPKLARHLSQHFEVDPSDQDLTPLENVLGWKKHFKSETLARLLVAEFFPKWLSTLHLWLTSDEASFEEIGQWLVWWKQQIPEQLMANADVQKEWQKGDQMINRALDLQEEGLPLTELAAPAAGPARPIAKEIGKKMEAQAAKPPPAAQDLAQDFKDIVESWCAEEDLTMVPLREAHPQTGSPLFRITASATGKGGVIVYIKGDIIWAQKRGDRGVYEPVGLDEKLVERAEGK</sequence>
<evidence type="ECO:0000313" key="5">
    <source>
        <dbReference type="EMBL" id="KAK4502282.1"/>
    </source>
</evidence>
<feature type="compositionally biased region" description="Low complexity" evidence="3">
    <location>
        <begin position="120"/>
        <end position="130"/>
    </location>
</feature>
<reference evidence="5 6" key="1">
    <citation type="journal article" date="2023" name="G3 (Bethesda)">
        <title>A chromosome-level genome assembly of Zasmidium syzygii isolated from banana leaves.</title>
        <authorList>
            <person name="van Westerhoven A.C."/>
            <person name="Mehrabi R."/>
            <person name="Talebi R."/>
            <person name="Steentjes M.B.F."/>
            <person name="Corcolon B."/>
            <person name="Chong P.A."/>
            <person name="Kema G.H.J."/>
            <person name="Seidl M.F."/>
        </authorList>
    </citation>
    <scope>NUCLEOTIDE SEQUENCE [LARGE SCALE GENOMIC DNA]</scope>
    <source>
        <strain evidence="5 6">P124</strain>
    </source>
</reference>
<feature type="domain" description="G-patch" evidence="4">
    <location>
        <begin position="34"/>
        <end position="80"/>
    </location>
</feature>
<evidence type="ECO:0000256" key="1">
    <source>
        <dbReference type="ARBA" id="ARBA00010900"/>
    </source>
</evidence>
<dbReference type="SMART" id="SM00443">
    <property type="entry name" value="G_patch"/>
    <property type="match status" value="1"/>
</dbReference>
<organism evidence="5 6">
    <name type="scientific">Zasmidium cellare</name>
    <name type="common">Wine cellar mold</name>
    <name type="synonym">Racodium cellare</name>
    <dbReference type="NCBI Taxonomy" id="395010"/>
    <lineage>
        <taxon>Eukaryota</taxon>
        <taxon>Fungi</taxon>
        <taxon>Dikarya</taxon>
        <taxon>Ascomycota</taxon>
        <taxon>Pezizomycotina</taxon>
        <taxon>Dothideomycetes</taxon>
        <taxon>Dothideomycetidae</taxon>
        <taxon>Mycosphaerellales</taxon>
        <taxon>Mycosphaerellaceae</taxon>
        <taxon>Zasmidium</taxon>
    </lineage>
</organism>
<evidence type="ECO:0000256" key="2">
    <source>
        <dbReference type="SAM" id="Coils"/>
    </source>
</evidence>
<feature type="compositionally biased region" description="Basic residues" evidence="3">
    <location>
        <begin position="1"/>
        <end position="10"/>
    </location>
</feature>
<dbReference type="EMBL" id="JAXOVC010000004">
    <property type="protein sequence ID" value="KAK4502282.1"/>
    <property type="molecule type" value="Genomic_DNA"/>
</dbReference>
<dbReference type="Proteomes" id="UP001305779">
    <property type="component" value="Unassembled WGS sequence"/>
</dbReference>
<dbReference type="PROSITE" id="PS50174">
    <property type="entry name" value="G_PATCH"/>
    <property type="match status" value="1"/>
</dbReference>